<dbReference type="PROSITE" id="PS50114">
    <property type="entry name" value="GATA_ZN_FINGER_2"/>
    <property type="match status" value="1"/>
</dbReference>
<reference evidence="4 5" key="1">
    <citation type="submission" date="2020-10" db="EMBL/GenBank/DDBJ databases">
        <title>The Coptis chinensis genome and diversification of protoberbering-type alkaloids.</title>
        <authorList>
            <person name="Wang B."/>
            <person name="Shu S."/>
            <person name="Song C."/>
            <person name="Liu Y."/>
        </authorList>
    </citation>
    <scope>NUCLEOTIDE SEQUENCE [LARGE SCALE GENOMIC DNA]</scope>
    <source>
        <strain evidence="4">HL-2020</strain>
        <tissue evidence="4">Leaf</tissue>
    </source>
</reference>
<feature type="domain" description="GATA-type" evidence="3">
    <location>
        <begin position="7"/>
        <end position="40"/>
    </location>
</feature>
<evidence type="ECO:0000313" key="4">
    <source>
        <dbReference type="EMBL" id="KAF9623597.1"/>
    </source>
</evidence>
<evidence type="ECO:0000256" key="1">
    <source>
        <dbReference type="PROSITE-ProRule" id="PRU00094"/>
    </source>
</evidence>
<dbReference type="PROSITE" id="PS00344">
    <property type="entry name" value="GATA_ZN_FINGER_1"/>
    <property type="match status" value="1"/>
</dbReference>
<keyword evidence="1" id="KW-0863">Zinc-finger</keyword>
<feature type="compositionally biased region" description="Polar residues" evidence="2">
    <location>
        <begin position="101"/>
        <end position="115"/>
    </location>
</feature>
<name>A0A835IWL9_9MAGN</name>
<dbReference type="AlphaFoldDB" id="A0A835IWL9"/>
<proteinExistence type="predicted"/>
<dbReference type="PANTHER" id="PTHR46855">
    <property type="entry name" value="OSJNBB0038F03.10 PROTEIN"/>
    <property type="match status" value="1"/>
</dbReference>
<feature type="region of interest" description="Disordered" evidence="2">
    <location>
        <begin position="89"/>
        <end position="115"/>
    </location>
</feature>
<dbReference type="PANTHER" id="PTHR46855:SF21">
    <property type="entry name" value="GATA ZINC FINGER PROTEIN"/>
    <property type="match status" value="1"/>
</dbReference>
<evidence type="ECO:0000259" key="3">
    <source>
        <dbReference type="PROSITE" id="PS50114"/>
    </source>
</evidence>
<dbReference type="GO" id="GO:0006355">
    <property type="term" value="P:regulation of DNA-templated transcription"/>
    <property type="evidence" value="ECO:0007669"/>
    <property type="project" value="InterPro"/>
</dbReference>
<dbReference type="SUPFAM" id="SSF57716">
    <property type="entry name" value="Glucocorticoid receptor-like (DNA-binding domain)"/>
    <property type="match status" value="1"/>
</dbReference>
<evidence type="ECO:0000313" key="5">
    <source>
        <dbReference type="Proteomes" id="UP000631114"/>
    </source>
</evidence>
<protein>
    <recommendedName>
        <fullName evidence="3">GATA-type domain-containing protein</fullName>
    </recommendedName>
</protein>
<dbReference type="Proteomes" id="UP000631114">
    <property type="component" value="Unassembled WGS sequence"/>
</dbReference>
<organism evidence="4 5">
    <name type="scientific">Coptis chinensis</name>
    <dbReference type="NCBI Taxonomy" id="261450"/>
    <lineage>
        <taxon>Eukaryota</taxon>
        <taxon>Viridiplantae</taxon>
        <taxon>Streptophyta</taxon>
        <taxon>Embryophyta</taxon>
        <taxon>Tracheophyta</taxon>
        <taxon>Spermatophyta</taxon>
        <taxon>Magnoliopsida</taxon>
        <taxon>Ranunculales</taxon>
        <taxon>Ranunculaceae</taxon>
        <taxon>Coptidoideae</taxon>
        <taxon>Coptis</taxon>
    </lineage>
</organism>
<dbReference type="OrthoDB" id="515401at2759"/>
<sequence>MGLRGPCDHCGITSSPLWRNGPPGKPSLCNACGSRWKTKGSLSNYTPLHAQLLITPNSLENNLPVLHSATTWHVKKHFENIIGHKQLSAPSYPNHTGFDGDTSNRSSSGSALSISDMSNAHLGSSNGTDISGPPKTSLWGFYIPSKKRSKTNHHILTPIELFTRDLVKKFHQQESSSESKEGVLIENEHLLYPFETRLGAVFLKPPIFLNEVSEYSSRIIDSKSPCLNTGSSCLSVQSQTNEINSSQVGSDKLIQDTEDTHEAKENPANISAYTNKYL</sequence>
<dbReference type="GO" id="GO:0008270">
    <property type="term" value="F:zinc ion binding"/>
    <property type="evidence" value="ECO:0007669"/>
    <property type="project" value="UniProtKB-KW"/>
</dbReference>
<comment type="caution">
    <text evidence="4">The sequence shown here is derived from an EMBL/GenBank/DDBJ whole genome shotgun (WGS) entry which is preliminary data.</text>
</comment>
<dbReference type="CDD" id="cd00202">
    <property type="entry name" value="ZnF_GATA"/>
    <property type="match status" value="1"/>
</dbReference>
<keyword evidence="1" id="KW-0862">Zinc</keyword>
<dbReference type="SMART" id="SM00401">
    <property type="entry name" value="ZnF_GATA"/>
    <property type="match status" value="1"/>
</dbReference>
<accession>A0A835IWL9</accession>
<dbReference type="InterPro" id="IPR044589">
    <property type="entry name" value="GATA26/27"/>
</dbReference>
<dbReference type="Gene3D" id="3.30.50.10">
    <property type="entry name" value="Erythroid Transcription Factor GATA-1, subunit A"/>
    <property type="match status" value="1"/>
</dbReference>
<dbReference type="Pfam" id="PF00320">
    <property type="entry name" value="GATA"/>
    <property type="match status" value="1"/>
</dbReference>
<gene>
    <name evidence="4" type="ORF">IFM89_003387</name>
</gene>
<keyword evidence="1" id="KW-0479">Metal-binding</keyword>
<dbReference type="InterPro" id="IPR013088">
    <property type="entry name" value="Znf_NHR/GATA"/>
</dbReference>
<dbReference type="InterPro" id="IPR000679">
    <property type="entry name" value="Znf_GATA"/>
</dbReference>
<keyword evidence="5" id="KW-1185">Reference proteome</keyword>
<evidence type="ECO:0000256" key="2">
    <source>
        <dbReference type="SAM" id="MobiDB-lite"/>
    </source>
</evidence>
<dbReference type="GO" id="GO:0043565">
    <property type="term" value="F:sequence-specific DNA binding"/>
    <property type="evidence" value="ECO:0007669"/>
    <property type="project" value="InterPro"/>
</dbReference>
<dbReference type="EMBL" id="JADFTS010000001">
    <property type="protein sequence ID" value="KAF9623597.1"/>
    <property type="molecule type" value="Genomic_DNA"/>
</dbReference>